<dbReference type="Gene3D" id="1.10.260.40">
    <property type="entry name" value="lambda repressor-like DNA-binding domains"/>
    <property type="match status" value="1"/>
</dbReference>
<name>A0A5P2G434_9BACT</name>
<organism evidence="2 3">
    <name type="scientific">Rhizosphaericola mali</name>
    <dbReference type="NCBI Taxonomy" id="2545455"/>
    <lineage>
        <taxon>Bacteria</taxon>
        <taxon>Pseudomonadati</taxon>
        <taxon>Bacteroidota</taxon>
        <taxon>Chitinophagia</taxon>
        <taxon>Chitinophagales</taxon>
        <taxon>Chitinophagaceae</taxon>
        <taxon>Rhizosphaericola</taxon>
    </lineage>
</organism>
<evidence type="ECO:0000313" key="3">
    <source>
        <dbReference type="Proteomes" id="UP000292424"/>
    </source>
</evidence>
<sequence>MKDEKVELFPEEDRHDGQNIQRIRIYLGIKQDTLANELNISRAKVSIIEQQDVVEDYLLNEISNVLGVSPDLIKKFDVEKAIYNINNYKDATINGGAITGSRYANQQINPLDKVVELYERLLKSEREKLELFLKEKTNT</sequence>
<dbReference type="Proteomes" id="UP000292424">
    <property type="component" value="Chromosome"/>
</dbReference>
<feature type="domain" description="HTH cro/C1-type" evidence="1">
    <location>
        <begin position="20"/>
        <end position="73"/>
    </location>
</feature>
<dbReference type="SUPFAM" id="SSF47413">
    <property type="entry name" value="lambda repressor-like DNA-binding domains"/>
    <property type="match status" value="1"/>
</dbReference>
<dbReference type="GO" id="GO:0003677">
    <property type="term" value="F:DNA binding"/>
    <property type="evidence" value="ECO:0007669"/>
    <property type="project" value="InterPro"/>
</dbReference>
<dbReference type="CDD" id="cd00093">
    <property type="entry name" value="HTH_XRE"/>
    <property type="match status" value="1"/>
</dbReference>
<dbReference type="EMBL" id="CP044016">
    <property type="protein sequence ID" value="QES88520.1"/>
    <property type="molecule type" value="Genomic_DNA"/>
</dbReference>
<evidence type="ECO:0000259" key="1">
    <source>
        <dbReference type="PROSITE" id="PS50943"/>
    </source>
</evidence>
<evidence type="ECO:0000313" key="2">
    <source>
        <dbReference type="EMBL" id="QES88520.1"/>
    </source>
</evidence>
<dbReference type="RefSeq" id="WP_131329407.1">
    <property type="nucleotide sequence ID" value="NZ_CP044016.1"/>
</dbReference>
<dbReference type="InterPro" id="IPR001387">
    <property type="entry name" value="Cro/C1-type_HTH"/>
</dbReference>
<reference evidence="2 3" key="1">
    <citation type="submission" date="2019-09" db="EMBL/GenBank/DDBJ databases">
        <title>Complete genome sequence of Arachidicoccus sp. B3-10 isolated from apple orchard soil.</title>
        <authorList>
            <person name="Kim H.S."/>
            <person name="Han K.-I."/>
            <person name="Suh M.K."/>
            <person name="Lee K.C."/>
            <person name="Eom M.K."/>
            <person name="Kim J.-S."/>
            <person name="Kang S.W."/>
            <person name="Sin Y."/>
            <person name="Lee J.-S."/>
        </authorList>
    </citation>
    <scope>NUCLEOTIDE SEQUENCE [LARGE SCALE GENOMIC DNA]</scope>
    <source>
        <strain evidence="2 3">B3-10</strain>
    </source>
</reference>
<dbReference type="KEGG" id="arac:E0W69_007550"/>
<accession>A0A5P2G434</accession>
<proteinExistence type="predicted"/>
<dbReference type="PROSITE" id="PS50943">
    <property type="entry name" value="HTH_CROC1"/>
    <property type="match status" value="1"/>
</dbReference>
<protein>
    <submittedName>
        <fullName evidence="2">Helix-turn-helix transcriptional regulator</fullName>
    </submittedName>
</protein>
<gene>
    <name evidence="2" type="ORF">E0W69_007550</name>
</gene>
<dbReference type="AlphaFoldDB" id="A0A5P2G434"/>
<dbReference type="InterPro" id="IPR010982">
    <property type="entry name" value="Lambda_DNA-bd_dom_sf"/>
</dbReference>
<dbReference type="OrthoDB" id="674774at2"/>
<keyword evidence="3" id="KW-1185">Reference proteome</keyword>